<dbReference type="Proteomes" id="UP000557204">
    <property type="component" value="Unassembled WGS sequence"/>
</dbReference>
<evidence type="ECO:0000259" key="1">
    <source>
        <dbReference type="Pfam" id="PF04480"/>
    </source>
</evidence>
<name>A0A849JWA6_9MICO</name>
<dbReference type="EMBL" id="JABFAJ010000015">
    <property type="protein sequence ID" value="NNU27582.1"/>
    <property type="molecule type" value="Genomic_DNA"/>
</dbReference>
<organism evidence="2 3">
    <name type="scientific">Isoptericola sediminis</name>
    <dbReference type="NCBI Taxonomy" id="2733572"/>
    <lineage>
        <taxon>Bacteria</taxon>
        <taxon>Bacillati</taxon>
        <taxon>Actinomycetota</taxon>
        <taxon>Actinomycetes</taxon>
        <taxon>Micrococcales</taxon>
        <taxon>Promicromonosporaceae</taxon>
        <taxon>Isoptericola</taxon>
    </lineage>
</organism>
<proteinExistence type="predicted"/>
<feature type="domain" description="DUF559" evidence="1">
    <location>
        <begin position="236"/>
        <end position="283"/>
    </location>
</feature>
<reference evidence="2 3" key="1">
    <citation type="submission" date="2020-05" db="EMBL/GenBank/DDBJ databases">
        <title>Genome sequence of Isoptericola sp. JC619 isolated from Chilika lagoon, India.</title>
        <authorList>
            <person name="Kumar D."/>
            <person name="Appam K."/>
            <person name="Gandham S."/>
            <person name="Uppada J."/>
            <person name="Sasikala C."/>
            <person name="Venkata Ramana C."/>
        </authorList>
    </citation>
    <scope>NUCLEOTIDE SEQUENCE [LARGE SCALE GENOMIC DNA]</scope>
    <source>
        <strain evidence="2 3">JC619</strain>
    </source>
</reference>
<dbReference type="Gene3D" id="3.40.960.10">
    <property type="entry name" value="VSR Endonuclease"/>
    <property type="match status" value="1"/>
</dbReference>
<evidence type="ECO:0000313" key="2">
    <source>
        <dbReference type="EMBL" id="NNU27582.1"/>
    </source>
</evidence>
<dbReference type="InterPro" id="IPR007569">
    <property type="entry name" value="DUF559"/>
</dbReference>
<dbReference type="Pfam" id="PF04480">
    <property type="entry name" value="DUF559"/>
    <property type="match status" value="1"/>
</dbReference>
<comment type="caution">
    <text evidence="2">The sequence shown here is derived from an EMBL/GenBank/DDBJ whole genome shotgun (WGS) entry which is preliminary data.</text>
</comment>
<sequence length="335" mass="36702">MLRTTAEGPTREPFRVADALAQGADPAALRRVDLDAPFHGVRAPAASVSDLEGRCRALMAVLDDGVVFSHVTALRLLGVDVPWTLRHEAGDDVPPHVVTSRAADRPQRQDVVAHRSRQELLDTMVVRGLPVTTPAQTFVHVAAGLRVPDDVVVLGDAMMRHRRELVLPAQLADLAGRTRKVKGIAQVRAQVPRVRPGTDSVMETRTRLRLTDAGLPEPLVNATLRLADGTYVKRCDLLYPDHRVIVEYDGDQHRRDRAQWRDDVRRRRWTERLGYTVVVVVGDDFVEALTAGAGSVVGRVRALLATPVPPLPPGAPRTVVVPYAPPPTPPTPLWA</sequence>
<gene>
    <name evidence="2" type="ORF">HLI28_08505</name>
</gene>
<evidence type="ECO:0000313" key="3">
    <source>
        <dbReference type="Proteomes" id="UP000557204"/>
    </source>
</evidence>
<dbReference type="SUPFAM" id="SSF52980">
    <property type="entry name" value="Restriction endonuclease-like"/>
    <property type="match status" value="1"/>
</dbReference>
<protein>
    <submittedName>
        <fullName evidence="2">DUF559 domain-containing protein</fullName>
    </submittedName>
</protein>
<accession>A0A849JWA6</accession>
<dbReference type="RefSeq" id="WP_171247089.1">
    <property type="nucleotide sequence ID" value="NZ_JABFAJ010000015.1"/>
</dbReference>
<dbReference type="AlphaFoldDB" id="A0A849JWA6"/>
<keyword evidence="3" id="KW-1185">Reference proteome</keyword>
<dbReference type="InterPro" id="IPR011335">
    <property type="entry name" value="Restrct_endonuc-II-like"/>
</dbReference>